<proteinExistence type="predicted"/>
<dbReference type="Proteomes" id="UP000308196">
    <property type="component" value="Chromosome"/>
</dbReference>
<dbReference type="EMBL" id="LR590484">
    <property type="protein sequence ID" value="VTR52825.1"/>
    <property type="molecule type" value="Genomic_DNA"/>
</dbReference>
<dbReference type="GeneID" id="78465245"/>
<reference evidence="1 2" key="1">
    <citation type="submission" date="2019-05" db="EMBL/GenBank/DDBJ databases">
        <authorList>
            <consortium name="Pathogen Informatics"/>
        </authorList>
    </citation>
    <scope>NUCLEOTIDE SEQUENCE [LARGE SCALE GENOMIC DNA]</scope>
    <source>
        <strain evidence="1 2">NCTC11429</strain>
    </source>
</reference>
<protein>
    <submittedName>
        <fullName evidence="1">Cell wall-associated polypeptide CWBP200</fullName>
    </submittedName>
</protein>
<dbReference type="STRING" id="1123265.GCA_000686625_00011"/>
<sequence>MSQSKLSYNEIGQLKQKNLHNTGSTAVQEILYSYNERGWLKSVNSPAAVSARRVFGMELSYGDKTDSYNGNIGSMKWNTLVPSTMTMQPVQTYTYYYDRLNRLKRGTYINAASGSPANKAGHYDEELAYDVMGNIDSLRRCNGTGSGWYNNFKYTYSGNQLTKVTDAGTAARTNTFSYDANGNGITNSRLGISKIEYNHLNLPNKLTKGSNSLIYSYDANGRKLSKTLGSAVTDYVDGIQYENGVLKFIQTEEGRILPNGSSYIYEYFLKDHLGNTRAVVDHSGTIKQIQDYYPFGMEMNQGNALNTASNLYKYNGKEKQVELGLDQLDYGARFYDAEIGRWNVVDPMAEKMRRHSPYNYAFSNPIRFIDPDGRAPIDPPTKKQQRVAAGVIVGGAAGGSIASTIIGGSLVAGGGRSWRGDCNRIRCTCRMVCWWRYNSRGCGCRRYGCFGRESYGKQCPRAKFCCFK</sequence>
<organism evidence="1 2">
    <name type="scientific">Sphingobacterium thalpophilum</name>
    <dbReference type="NCBI Taxonomy" id="259"/>
    <lineage>
        <taxon>Bacteria</taxon>
        <taxon>Pseudomonadati</taxon>
        <taxon>Bacteroidota</taxon>
        <taxon>Sphingobacteriia</taxon>
        <taxon>Sphingobacteriales</taxon>
        <taxon>Sphingobacteriaceae</taxon>
        <taxon>Sphingobacterium</taxon>
    </lineage>
</organism>
<dbReference type="InterPro" id="IPR022385">
    <property type="entry name" value="Rhs_assc_core"/>
</dbReference>
<dbReference type="PANTHER" id="PTHR32305:SF15">
    <property type="entry name" value="PROTEIN RHSA-RELATED"/>
    <property type="match status" value="1"/>
</dbReference>
<dbReference type="AlphaFoldDB" id="A0A4U9W2F6"/>
<dbReference type="RefSeq" id="WP_138097040.1">
    <property type="nucleotide sequence ID" value="NZ_LR590484.1"/>
</dbReference>
<evidence type="ECO:0000313" key="2">
    <source>
        <dbReference type="Proteomes" id="UP000308196"/>
    </source>
</evidence>
<evidence type="ECO:0000313" key="1">
    <source>
        <dbReference type="EMBL" id="VTR52825.1"/>
    </source>
</evidence>
<dbReference type="Gene3D" id="2.180.10.10">
    <property type="entry name" value="RHS repeat-associated core"/>
    <property type="match status" value="1"/>
</dbReference>
<dbReference type="NCBIfam" id="TIGR03696">
    <property type="entry name" value="Rhs_assc_core"/>
    <property type="match status" value="1"/>
</dbReference>
<dbReference type="PANTHER" id="PTHR32305">
    <property type="match status" value="1"/>
</dbReference>
<accession>A0A4U9W2F6</accession>
<dbReference type="KEGG" id="stha:NCTC11429_04674"/>
<name>A0A4U9W2F6_9SPHI</name>
<gene>
    <name evidence="1" type="primary">wapA_3</name>
    <name evidence="1" type="ORF">NCTC11429_04674</name>
</gene>
<dbReference type="InterPro" id="IPR050708">
    <property type="entry name" value="T6SS_VgrG/RHS"/>
</dbReference>